<dbReference type="Gene3D" id="3.40.50.300">
    <property type="entry name" value="P-loop containing nucleotide triphosphate hydrolases"/>
    <property type="match status" value="1"/>
</dbReference>
<gene>
    <name evidence="1" type="ORF">MNKW57_11710</name>
</gene>
<dbReference type="Proteomes" id="UP001224392">
    <property type="component" value="Unassembled WGS sequence"/>
</dbReference>
<proteinExistence type="predicted"/>
<comment type="caution">
    <text evidence="1">The sequence shown here is derived from an EMBL/GenBank/DDBJ whole genome shotgun (WGS) entry which is preliminary data.</text>
</comment>
<dbReference type="SUPFAM" id="SSF52540">
    <property type="entry name" value="P-loop containing nucleoside triphosphate hydrolases"/>
    <property type="match status" value="1"/>
</dbReference>
<sequence length="369" mass="41516">MKVILHAGIHKTGTSAIQKALGRSSRWLNLFGYTYPVFSDSKNPRIYNHSRCFLTLFKSNPALVPNNLIRGFDGESAANRLRALFEQQLREYARKASTLVMSGEALCILSTEELRALRAWFVEELGATSFEVIYFAREHEAYIASAIQQSVKGGGSLEERTAVTTGFAEHLYKKSLAAGLSVFDRDEIRILSFHDACAYPDGLVKYFIKTVLTGLYWWPFKDVRANESVCLEALEIISAINETYPRIVEGRSSPDRKMGDVKALFEVTGTPLACDFSQKSRQAFAVDAAWLESEFGVRLPEKNTVPIKRGAWSLPTIEQVGSLIEQLPPHLQSVSLKFFRDTLISRFRDDEARRIAIERLLQMHVAVPA</sequence>
<evidence type="ECO:0000313" key="2">
    <source>
        <dbReference type="Proteomes" id="UP001224392"/>
    </source>
</evidence>
<reference evidence="1 2" key="1">
    <citation type="submission" date="2023-04" db="EMBL/GenBank/DDBJ databases">
        <title>Marinobulbifer ophiurae gen. nov., sp. Nov., isolate from tissue of brittle star Ophioplocus japonicus.</title>
        <authorList>
            <person name="Kawano K."/>
            <person name="Sawayama S."/>
            <person name="Nakagawa S."/>
        </authorList>
    </citation>
    <scope>NUCLEOTIDE SEQUENCE [LARGE SCALE GENOMIC DNA]</scope>
    <source>
        <strain evidence="1 2">NKW57</strain>
    </source>
</reference>
<evidence type="ECO:0000313" key="1">
    <source>
        <dbReference type="EMBL" id="GMG86850.1"/>
    </source>
</evidence>
<protein>
    <recommendedName>
        <fullName evidence="3">Sulfotransferase family protein</fullName>
    </recommendedName>
</protein>
<dbReference type="EMBL" id="BSYJ01000002">
    <property type="protein sequence ID" value="GMG86850.1"/>
    <property type="molecule type" value="Genomic_DNA"/>
</dbReference>
<accession>A0ABQ6LXP7</accession>
<dbReference type="RefSeq" id="WP_285763458.1">
    <property type="nucleotide sequence ID" value="NZ_BSYJ01000002.1"/>
</dbReference>
<keyword evidence="2" id="KW-1185">Reference proteome</keyword>
<organism evidence="1 2">
    <name type="scientific">Biformimicrobium ophioploci</name>
    <dbReference type="NCBI Taxonomy" id="3036711"/>
    <lineage>
        <taxon>Bacteria</taxon>
        <taxon>Pseudomonadati</taxon>
        <taxon>Pseudomonadota</taxon>
        <taxon>Gammaproteobacteria</taxon>
        <taxon>Cellvibrionales</taxon>
        <taxon>Microbulbiferaceae</taxon>
        <taxon>Biformimicrobium</taxon>
    </lineage>
</organism>
<name>A0ABQ6LXP7_9GAMM</name>
<dbReference type="InterPro" id="IPR027417">
    <property type="entry name" value="P-loop_NTPase"/>
</dbReference>
<evidence type="ECO:0008006" key="3">
    <source>
        <dbReference type="Google" id="ProtNLM"/>
    </source>
</evidence>